<dbReference type="RefSeq" id="XP_033650160.1">
    <property type="nucleotide sequence ID" value="XM_033800424.1"/>
</dbReference>
<sequence>MPAIVIAAALCSLCIWLQFFFRDSQHPPEAHTITLAKARVEVAERRGSTKPPYLKDAFPGGRHVRTVYGTIQVFEWGPSDGEKVLMLHGLGTPCIALSNMARGFVEKGCRVMLFKLFGRGYSDAPNDLRHDARLYTSQILLVLASSPLSWAGSSAFHIVGFSLGGSIAAGFAAYHAHMLRSMTLICPGGLIRKSHISCRDRILYSRGIPQWARLKLLRRDLEPRAGTWSMEERDKTDEAGIDFDEVPIAMERPWFIASYLSTVQSSLVYGRHDQLWRDLGEELRRRQSSNPPPGLSGGRICLILAEDDVIVVKDELIEDAQRVPPMATVDTFILKGGHEIAISRGKDMVTIAMQNWR</sequence>
<evidence type="ECO:0000259" key="2">
    <source>
        <dbReference type="Pfam" id="PF00561"/>
    </source>
</evidence>
<dbReference type="Proteomes" id="UP000800097">
    <property type="component" value="Unassembled WGS sequence"/>
</dbReference>
<evidence type="ECO:0000313" key="4">
    <source>
        <dbReference type="Proteomes" id="UP000800097"/>
    </source>
</evidence>
<dbReference type="OrthoDB" id="408373at2759"/>
<dbReference type="SUPFAM" id="SSF53474">
    <property type="entry name" value="alpha/beta-Hydrolases"/>
    <property type="match status" value="1"/>
</dbReference>
<dbReference type="GeneID" id="54553599"/>
<proteinExistence type="predicted"/>
<keyword evidence="1" id="KW-0732">Signal</keyword>
<dbReference type="Pfam" id="PF00561">
    <property type="entry name" value="Abhydrolase_1"/>
    <property type="match status" value="1"/>
</dbReference>
<accession>A0A6A6J7T7</accession>
<dbReference type="InterPro" id="IPR050471">
    <property type="entry name" value="AB_hydrolase"/>
</dbReference>
<feature type="domain" description="AB hydrolase-1" evidence="2">
    <location>
        <begin position="84"/>
        <end position="228"/>
    </location>
</feature>
<gene>
    <name evidence="3" type="ORF">EI97DRAFT_452847</name>
</gene>
<reference evidence="3" key="1">
    <citation type="journal article" date="2020" name="Stud. Mycol.">
        <title>101 Dothideomycetes genomes: a test case for predicting lifestyles and emergence of pathogens.</title>
        <authorList>
            <person name="Haridas S."/>
            <person name="Albert R."/>
            <person name="Binder M."/>
            <person name="Bloem J."/>
            <person name="Labutti K."/>
            <person name="Salamov A."/>
            <person name="Andreopoulos B."/>
            <person name="Baker S."/>
            <person name="Barry K."/>
            <person name="Bills G."/>
            <person name="Bluhm B."/>
            <person name="Cannon C."/>
            <person name="Castanera R."/>
            <person name="Culley D."/>
            <person name="Daum C."/>
            <person name="Ezra D."/>
            <person name="Gonzalez J."/>
            <person name="Henrissat B."/>
            <person name="Kuo A."/>
            <person name="Liang C."/>
            <person name="Lipzen A."/>
            <person name="Lutzoni F."/>
            <person name="Magnuson J."/>
            <person name="Mondo S."/>
            <person name="Nolan M."/>
            <person name="Ohm R."/>
            <person name="Pangilinan J."/>
            <person name="Park H.-J."/>
            <person name="Ramirez L."/>
            <person name="Alfaro M."/>
            <person name="Sun H."/>
            <person name="Tritt A."/>
            <person name="Yoshinaga Y."/>
            <person name="Zwiers L.-H."/>
            <person name="Turgeon B."/>
            <person name="Goodwin S."/>
            <person name="Spatafora J."/>
            <person name="Crous P."/>
            <person name="Grigoriev I."/>
        </authorList>
    </citation>
    <scope>NUCLEOTIDE SEQUENCE</scope>
    <source>
        <strain evidence="3">CBS 379.55</strain>
    </source>
</reference>
<dbReference type="PANTHER" id="PTHR43433:SF5">
    <property type="entry name" value="AB HYDROLASE-1 DOMAIN-CONTAINING PROTEIN"/>
    <property type="match status" value="1"/>
</dbReference>
<name>A0A6A6J7T7_WESOR</name>
<protein>
    <submittedName>
        <fullName evidence="3">Putative alpha/beta fold family hydrolase</fullName>
    </submittedName>
</protein>
<dbReference type="GO" id="GO:0016787">
    <property type="term" value="F:hydrolase activity"/>
    <property type="evidence" value="ECO:0007669"/>
    <property type="project" value="UniProtKB-KW"/>
</dbReference>
<evidence type="ECO:0000256" key="1">
    <source>
        <dbReference type="SAM" id="SignalP"/>
    </source>
</evidence>
<keyword evidence="3" id="KW-0378">Hydrolase</keyword>
<dbReference type="InterPro" id="IPR029058">
    <property type="entry name" value="AB_hydrolase_fold"/>
</dbReference>
<organism evidence="3 4">
    <name type="scientific">Westerdykella ornata</name>
    <dbReference type="NCBI Taxonomy" id="318751"/>
    <lineage>
        <taxon>Eukaryota</taxon>
        <taxon>Fungi</taxon>
        <taxon>Dikarya</taxon>
        <taxon>Ascomycota</taxon>
        <taxon>Pezizomycotina</taxon>
        <taxon>Dothideomycetes</taxon>
        <taxon>Pleosporomycetidae</taxon>
        <taxon>Pleosporales</taxon>
        <taxon>Sporormiaceae</taxon>
        <taxon>Westerdykella</taxon>
    </lineage>
</organism>
<dbReference type="PANTHER" id="PTHR43433">
    <property type="entry name" value="HYDROLASE, ALPHA/BETA FOLD FAMILY PROTEIN"/>
    <property type="match status" value="1"/>
</dbReference>
<dbReference type="AlphaFoldDB" id="A0A6A6J7T7"/>
<dbReference type="Gene3D" id="3.40.50.1820">
    <property type="entry name" value="alpha/beta hydrolase"/>
    <property type="match status" value="1"/>
</dbReference>
<dbReference type="InterPro" id="IPR000073">
    <property type="entry name" value="AB_hydrolase_1"/>
</dbReference>
<feature type="signal peptide" evidence="1">
    <location>
        <begin position="1"/>
        <end position="16"/>
    </location>
</feature>
<dbReference type="EMBL" id="ML986518">
    <property type="protein sequence ID" value="KAF2272621.1"/>
    <property type="molecule type" value="Genomic_DNA"/>
</dbReference>
<feature type="chain" id="PRO_5025420263" evidence="1">
    <location>
        <begin position="17"/>
        <end position="357"/>
    </location>
</feature>
<evidence type="ECO:0000313" key="3">
    <source>
        <dbReference type="EMBL" id="KAF2272621.1"/>
    </source>
</evidence>
<keyword evidence="4" id="KW-1185">Reference proteome</keyword>